<comment type="function">
    <text evidence="2">Catalyzes the condensation of isopentenyl diphosphate (IPP) with allylic pyrophosphates generating different type of terpenoids.</text>
</comment>
<feature type="binding site" evidence="2">
    <location>
        <position position="30"/>
    </location>
    <ligand>
        <name>Mg(2+)</name>
        <dbReference type="ChEBI" id="CHEBI:18420"/>
    </ligand>
</feature>
<comment type="cofactor">
    <cofactor evidence="2">
        <name>Mg(2+)</name>
        <dbReference type="ChEBI" id="CHEBI:18420"/>
    </cofactor>
    <text evidence="2">Binds 2 magnesium ions per subunit.</text>
</comment>
<dbReference type="EMBL" id="JBBYXI010000002">
    <property type="protein sequence ID" value="MEN3930779.1"/>
    <property type="molecule type" value="Genomic_DNA"/>
</dbReference>
<dbReference type="NCBIfam" id="NF011405">
    <property type="entry name" value="PRK14830.1"/>
    <property type="match status" value="1"/>
</dbReference>
<dbReference type="NCBIfam" id="TIGR00055">
    <property type="entry name" value="uppS"/>
    <property type="match status" value="1"/>
</dbReference>
<reference evidence="4 5" key="1">
    <citation type="submission" date="2024-04" db="EMBL/GenBank/DDBJ databases">
        <title>A novel species isolated from cricket.</title>
        <authorList>
            <person name="Wang H.-C."/>
        </authorList>
    </citation>
    <scope>NUCLEOTIDE SEQUENCE [LARGE SCALE GENOMIC DNA]</scope>
    <source>
        <strain evidence="4 5">WL0021</strain>
    </source>
</reference>
<dbReference type="Gene3D" id="3.40.1180.10">
    <property type="entry name" value="Decaprenyl diphosphate synthase-like"/>
    <property type="match status" value="1"/>
</dbReference>
<keyword evidence="2" id="KW-0479">Metal-binding</keyword>
<organism evidence="4 5">
    <name type="scientific">Hohaiivirga grylli</name>
    <dbReference type="NCBI Taxonomy" id="3133970"/>
    <lineage>
        <taxon>Bacteria</taxon>
        <taxon>Pseudomonadati</taxon>
        <taxon>Pseudomonadota</taxon>
        <taxon>Alphaproteobacteria</taxon>
        <taxon>Hyphomicrobiales</taxon>
        <taxon>Methylobacteriaceae</taxon>
        <taxon>Hohaiivirga</taxon>
    </lineage>
</organism>
<feature type="binding site" evidence="2">
    <location>
        <position position="79"/>
    </location>
    <ligand>
        <name>substrate</name>
    </ligand>
</feature>
<evidence type="ECO:0000313" key="5">
    <source>
        <dbReference type="Proteomes" id="UP001418637"/>
    </source>
</evidence>
<keyword evidence="1 2" id="KW-0808">Transferase</keyword>
<evidence type="ECO:0000256" key="3">
    <source>
        <dbReference type="SAM" id="MobiDB-lite"/>
    </source>
</evidence>
<protein>
    <recommendedName>
        <fullName evidence="2">Isoprenyl transferase</fullName>
        <ecNumber evidence="2">2.5.1.-</ecNumber>
    </recommendedName>
</protein>
<accession>A0ABV0BIP6</accession>
<dbReference type="PROSITE" id="PS01066">
    <property type="entry name" value="UPP_SYNTHASE"/>
    <property type="match status" value="1"/>
</dbReference>
<dbReference type="PANTHER" id="PTHR10291">
    <property type="entry name" value="DEHYDRODOLICHYL DIPHOSPHATE SYNTHASE FAMILY MEMBER"/>
    <property type="match status" value="1"/>
</dbReference>
<dbReference type="Proteomes" id="UP001418637">
    <property type="component" value="Unassembled WGS sequence"/>
</dbReference>
<feature type="compositionally biased region" description="Polar residues" evidence="3">
    <location>
        <begin position="1"/>
        <end position="13"/>
    </location>
</feature>
<dbReference type="GO" id="GO:0016740">
    <property type="term" value="F:transferase activity"/>
    <property type="evidence" value="ECO:0007669"/>
    <property type="project" value="UniProtKB-KW"/>
</dbReference>
<dbReference type="InterPro" id="IPR001441">
    <property type="entry name" value="UPP_synth-like"/>
</dbReference>
<dbReference type="Pfam" id="PF01255">
    <property type="entry name" value="Prenyltransf"/>
    <property type="match status" value="1"/>
</dbReference>
<dbReference type="InterPro" id="IPR018520">
    <property type="entry name" value="UPP_synth-like_CS"/>
</dbReference>
<sequence>MTQSADTHAQVSIPSKEDGSMPSHVAIICDGNGRWAKQRGLPRLEGHRRGMEALRKTIQAASELGIPYLSIFAFSSENWRRPVQEVSDLMGLLRLFVRRDLNDLHKRNVRVKIIGERVGLESEILSDLIKTEELTKDNTGLTLLIAFNYGGRQELVAATQAIAQDVVAGKLKVEDINLADIEQRLYTAGIPDPDIVIRTSGEQRISNFLTWQTVYSEFLFLPVFWPDFDGEALNVAIEEYGRRERRFGGL</sequence>
<evidence type="ECO:0000313" key="4">
    <source>
        <dbReference type="EMBL" id="MEN3930779.1"/>
    </source>
</evidence>
<feature type="active site" description="Proton acceptor" evidence="2">
    <location>
        <position position="78"/>
    </location>
</feature>
<dbReference type="InterPro" id="IPR036424">
    <property type="entry name" value="UPP_synth-like_sf"/>
</dbReference>
<evidence type="ECO:0000256" key="2">
    <source>
        <dbReference type="HAMAP-Rule" id="MF_01139"/>
    </source>
</evidence>
<feature type="region of interest" description="Disordered" evidence="3">
    <location>
        <begin position="1"/>
        <end position="22"/>
    </location>
</feature>
<feature type="binding site" evidence="2">
    <location>
        <position position="198"/>
    </location>
    <ligand>
        <name>substrate</name>
    </ligand>
</feature>
<feature type="binding site" evidence="2">
    <location>
        <position position="47"/>
    </location>
    <ligand>
        <name>substrate</name>
    </ligand>
</feature>
<dbReference type="SUPFAM" id="SSF64005">
    <property type="entry name" value="Undecaprenyl diphosphate synthase"/>
    <property type="match status" value="1"/>
</dbReference>
<feature type="binding site" evidence="2">
    <location>
        <position position="35"/>
    </location>
    <ligand>
        <name>substrate</name>
    </ligand>
</feature>
<dbReference type="CDD" id="cd00475">
    <property type="entry name" value="Cis_IPPS"/>
    <property type="match status" value="1"/>
</dbReference>
<feature type="binding site" evidence="2">
    <location>
        <position position="81"/>
    </location>
    <ligand>
        <name>substrate</name>
    </ligand>
</feature>
<evidence type="ECO:0000256" key="1">
    <source>
        <dbReference type="ARBA" id="ARBA00022679"/>
    </source>
</evidence>
<feature type="binding site" evidence="2">
    <location>
        <begin position="204"/>
        <end position="206"/>
    </location>
    <ligand>
        <name>substrate</name>
    </ligand>
</feature>
<feature type="binding site" evidence="2">
    <location>
        <begin position="75"/>
        <end position="77"/>
    </location>
    <ligand>
        <name>substrate</name>
    </ligand>
</feature>
<name>A0ABV0BIP6_9HYPH</name>
<proteinExistence type="inferred from homology"/>
<keyword evidence="2" id="KW-0460">Magnesium</keyword>
<feature type="binding site" evidence="2">
    <location>
        <position position="43"/>
    </location>
    <ligand>
        <name>substrate</name>
    </ligand>
</feature>
<feature type="active site" evidence="2">
    <location>
        <position position="30"/>
    </location>
</feature>
<dbReference type="HAMAP" id="MF_01139">
    <property type="entry name" value="ISPT"/>
    <property type="match status" value="1"/>
</dbReference>
<comment type="similarity">
    <text evidence="2">Belongs to the UPP synthase family.</text>
</comment>
<comment type="subunit">
    <text evidence="2">Homodimer.</text>
</comment>
<dbReference type="EC" id="2.5.1.-" evidence="2"/>
<keyword evidence="5" id="KW-1185">Reference proteome</keyword>
<feature type="binding site" evidence="2">
    <location>
        <position position="217"/>
    </location>
    <ligand>
        <name>Mg(2+)</name>
        <dbReference type="ChEBI" id="CHEBI:18420"/>
    </ligand>
</feature>
<feature type="binding site" evidence="2">
    <location>
        <begin position="31"/>
        <end position="34"/>
    </location>
    <ligand>
        <name>substrate</name>
    </ligand>
</feature>
<dbReference type="NCBIfam" id="NF011408">
    <property type="entry name" value="PRK14834.1"/>
    <property type="match status" value="1"/>
</dbReference>
<gene>
    <name evidence="4" type="ORF">WJT86_06870</name>
</gene>
<comment type="caution">
    <text evidence="4">The sequence shown here is derived from an EMBL/GenBank/DDBJ whole genome shotgun (WGS) entry which is preliminary data.</text>
</comment>
<dbReference type="PANTHER" id="PTHR10291:SF0">
    <property type="entry name" value="DEHYDRODOLICHYL DIPHOSPHATE SYNTHASE 2"/>
    <property type="match status" value="1"/>
</dbReference>